<protein>
    <submittedName>
        <fullName evidence="3">Conjugal transfer mating pair stabilization protein TraG</fullName>
    </submittedName>
</protein>
<keyword evidence="1" id="KW-0812">Transmembrane</keyword>
<dbReference type="Proteomes" id="UP000254554">
    <property type="component" value="Unassembled WGS sequence"/>
</dbReference>
<dbReference type="AlphaFoldDB" id="A0A377IU08"/>
<evidence type="ECO:0000313" key="4">
    <source>
        <dbReference type="Proteomes" id="UP000254554"/>
    </source>
</evidence>
<proteinExistence type="predicted"/>
<dbReference type="InterPro" id="IPR012931">
    <property type="entry name" value="TraG_N_Proteobacteria"/>
</dbReference>
<evidence type="ECO:0000313" key="3">
    <source>
        <dbReference type="EMBL" id="STO91627.1"/>
    </source>
</evidence>
<feature type="transmembrane region" description="Helical" evidence="1">
    <location>
        <begin position="94"/>
        <end position="113"/>
    </location>
</feature>
<name>A0A377IU08_9GAMM</name>
<dbReference type="EMBL" id="UGGT01000003">
    <property type="protein sequence ID" value="STO91627.1"/>
    <property type="molecule type" value="Genomic_DNA"/>
</dbReference>
<gene>
    <name evidence="3" type="ORF">NCTC11370_03605</name>
</gene>
<organism evidence="3 4">
    <name type="scientific">Fluoribacter dumoffii</name>
    <dbReference type="NCBI Taxonomy" id="463"/>
    <lineage>
        <taxon>Bacteria</taxon>
        <taxon>Pseudomonadati</taxon>
        <taxon>Pseudomonadota</taxon>
        <taxon>Gammaproteobacteria</taxon>
        <taxon>Legionellales</taxon>
        <taxon>Legionellaceae</taxon>
        <taxon>Fluoribacter</taxon>
    </lineage>
</organism>
<feature type="transmembrane region" description="Helical" evidence="1">
    <location>
        <begin position="369"/>
        <end position="388"/>
    </location>
</feature>
<accession>A0A377IU08</accession>
<dbReference type="NCBIfam" id="NF010295">
    <property type="entry name" value="PRK13735.1"/>
    <property type="match status" value="1"/>
</dbReference>
<dbReference type="RefSeq" id="WP_115264652.1">
    <property type="nucleotide sequence ID" value="NZ_UGGT01000003.1"/>
</dbReference>
<feature type="transmembrane region" description="Helical" evidence="1">
    <location>
        <begin position="56"/>
        <end position="74"/>
    </location>
</feature>
<feature type="transmembrane region" description="Helical" evidence="1">
    <location>
        <begin position="29"/>
        <end position="49"/>
    </location>
</feature>
<keyword evidence="4" id="KW-1185">Reference proteome</keyword>
<feature type="transmembrane region" description="Helical" evidence="1">
    <location>
        <begin position="408"/>
        <end position="431"/>
    </location>
</feature>
<reference evidence="3 4" key="1">
    <citation type="submission" date="2018-06" db="EMBL/GenBank/DDBJ databases">
        <authorList>
            <consortium name="Pathogen Informatics"/>
            <person name="Doyle S."/>
        </authorList>
    </citation>
    <scope>NUCLEOTIDE SEQUENCE [LARGE SCALE GENOMIC DNA]</scope>
    <source>
        <strain evidence="3 4">NCTC11370</strain>
    </source>
</reference>
<keyword evidence="1" id="KW-1133">Transmembrane helix</keyword>
<sequence>MITIHVLAGGELFQHVLNAIATFMKQDGFLGLLRITALIGIVMATVGFLKTRDPMAFARWFLGYVLFVNLVLLPKTSVLIDDISSQTPKLVDNVPVVFALSASLVTTIGYGLAQSYDALLTMPDDLQYTKTGALFGSRLISASTSFRIKNPMLKEEMNEYFRVCVVGDIRINRKYSVGDLAHSTDIWNLISGKASPLRMLSVNGKLVSCQEAAKPDGEYSLRKKLDAEIKKAYTFFGVNLFGKPKNTTYEALFSTHLKSAFDYYQGLTDSSSNIFLQSMMINAMGDGVAHYQAFTDATAGIVNQQFTKSQVQHRWSWEVLGQKALWILPITHTCLTLLLFGVFPLIIALTTLPGGVKILYGYMQFFMSLQFWPVLFAILNAGMTIYGASSSAEYGQFTMVNLDKIDELHADISGACGYLMMLIPFLSHGLVSNLGGAFSNLATSMMSHMQGSSMSVAGEAASGSFGLGQTSFYNTTANNMSANKHDSNWTHMHGMHTEQLGSGVLKTLTGSGDAVFDVSPGMTKSHIHIADSKALTGSLNQAYEQSTQAAANESKAYQSALSNFAHRALALSQLSGHDMRLGDGISSSDSAQYSSALSQMSRIAKDVAHRNGISKEDAFAAMTSGGHGVSGGVDLQKSVAGKIFGIKGGLDAHLNYERSSTNAYRSQAGYDKVVSAQEAQDFNKASQYVSQFAKNHHFDDSHSEAASLSNQMGVDIREAENASHNYDVSNTRAMRIAEAKQYVESKSEQITADLNQAFPSFVASKVGSSHRDALFSRPGDMNSIHELEGLASTFVNAKREQLIAEYSTKESSSSMNTFYQNEAQSLDQKSNNIGTHYQQNNDALTASAKTLGVGIASEKKNNLVNQVHAKVNETQSAHQNNVKLSSPDHILRTKEAQMSEYNKIEPNWKYDATTGVIPGHVVDKAAHKLGVDDLSERYFNGEK</sequence>
<feature type="transmembrane region" description="Helical" evidence="1">
    <location>
        <begin position="324"/>
        <end position="349"/>
    </location>
</feature>
<evidence type="ECO:0000256" key="1">
    <source>
        <dbReference type="SAM" id="Phobius"/>
    </source>
</evidence>
<dbReference type="Pfam" id="PF07916">
    <property type="entry name" value="TraG_N"/>
    <property type="match status" value="1"/>
</dbReference>
<keyword evidence="1" id="KW-0472">Membrane</keyword>
<feature type="domain" description="TraG N-terminal Proteobacteria" evidence="2">
    <location>
        <begin position="3"/>
        <end position="452"/>
    </location>
</feature>
<evidence type="ECO:0000259" key="2">
    <source>
        <dbReference type="Pfam" id="PF07916"/>
    </source>
</evidence>
<dbReference type="OrthoDB" id="5555296at2"/>